<gene>
    <name evidence="1" type="ORF">GCM10007094_36650</name>
</gene>
<dbReference type="EMBL" id="BMXE01000008">
    <property type="protein sequence ID" value="GHB44082.1"/>
    <property type="molecule type" value="Genomic_DNA"/>
</dbReference>
<evidence type="ECO:0000313" key="1">
    <source>
        <dbReference type="EMBL" id="GHB44082.1"/>
    </source>
</evidence>
<reference evidence="2" key="1">
    <citation type="journal article" date="2019" name="Int. J. Syst. Evol. Microbiol.">
        <title>The Global Catalogue of Microorganisms (GCM) 10K type strain sequencing project: providing services to taxonomists for standard genome sequencing and annotation.</title>
        <authorList>
            <consortium name="The Broad Institute Genomics Platform"/>
            <consortium name="The Broad Institute Genome Sequencing Center for Infectious Disease"/>
            <person name="Wu L."/>
            <person name="Ma J."/>
        </authorList>
    </citation>
    <scope>NUCLEOTIDE SEQUENCE [LARGE SCALE GENOMIC DNA]</scope>
    <source>
        <strain evidence="2">KCTC 12861</strain>
    </source>
</reference>
<evidence type="ECO:0000313" key="2">
    <source>
        <dbReference type="Proteomes" id="UP000637980"/>
    </source>
</evidence>
<name>A0ABQ3EKA2_9HYPH</name>
<organism evidence="1 2">
    <name type="scientific">Pseudovibrio japonicus</name>
    <dbReference type="NCBI Taxonomy" id="366534"/>
    <lineage>
        <taxon>Bacteria</taxon>
        <taxon>Pseudomonadati</taxon>
        <taxon>Pseudomonadota</taxon>
        <taxon>Alphaproteobacteria</taxon>
        <taxon>Hyphomicrobiales</taxon>
        <taxon>Stappiaceae</taxon>
        <taxon>Pseudovibrio</taxon>
    </lineage>
</organism>
<protein>
    <submittedName>
        <fullName evidence="1">Uncharacterized protein</fullName>
    </submittedName>
</protein>
<accession>A0ABQ3EKA2</accession>
<comment type="caution">
    <text evidence="1">The sequence shown here is derived from an EMBL/GenBank/DDBJ whole genome shotgun (WGS) entry which is preliminary data.</text>
</comment>
<keyword evidence="2" id="KW-1185">Reference proteome</keyword>
<proteinExistence type="predicted"/>
<dbReference type="Proteomes" id="UP000637980">
    <property type="component" value="Unassembled WGS sequence"/>
</dbReference>
<sequence length="52" mass="5853">MHAKIFGDITLLQSFFEMGTQQTFVAPYVGTPLVLSSTQLDVFQGYQHEENS</sequence>